<feature type="compositionally biased region" description="Polar residues" evidence="1">
    <location>
        <begin position="521"/>
        <end position="535"/>
    </location>
</feature>
<dbReference type="EMBL" id="MU853271">
    <property type="protein sequence ID" value="KAK4118353.1"/>
    <property type="molecule type" value="Genomic_DNA"/>
</dbReference>
<evidence type="ECO:0000313" key="4">
    <source>
        <dbReference type="Proteomes" id="UP001302602"/>
    </source>
</evidence>
<dbReference type="PANTHER" id="PTHR33112:SF16">
    <property type="entry name" value="HETEROKARYON INCOMPATIBILITY DOMAIN-CONTAINING PROTEIN"/>
    <property type="match status" value="1"/>
</dbReference>
<evidence type="ECO:0000259" key="2">
    <source>
        <dbReference type="Pfam" id="PF06985"/>
    </source>
</evidence>
<dbReference type="Proteomes" id="UP001302602">
    <property type="component" value="Unassembled WGS sequence"/>
</dbReference>
<organism evidence="3 4">
    <name type="scientific">Parathielavia appendiculata</name>
    <dbReference type="NCBI Taxonomy" id="2587402"/>
    <lineage>
        <taxon>Eukaryota</taxon>
        <taxon>Fungi</taxon>
        <taxon>Dikarya</taxon>
        <taxon>Ascomycota</taxon>
        <taxon>Pezizomycotina</taxon>
        <taxon>Sordariomycetes</taxon>
        <taxon>Sordariomycetidae</taxon>
        <taxon>Sordariales</taxon>
        <taxon>Chaetomiaceae</taxon>
        <taxon>Parathielavia</taxon>
    </lineage>
</organism>
<reference evidence="3" key="1">
    <citation type="journal article" date="2023" name="Mol. Phylogenet. Evol.">
        <title>Genome-scale phylogeny and comparative genomics of the fungal order Sordariales.</title>
        <authorList>
            <person name="Hensen N."/>
            <person name="Bonometti L."/>
            <person name="Westerberg I."/>
            <person name="Brannstrom I.O."/>
            <person name="Guillou S."/>
            <person name="Cros-Aarteil S."/>
            <person name="Calhoun S."/>
            <person name="Haridas S."/>
            <person name="Kuo A."/>
            <person name="Mondo S."/>
            <person name="Pangilinan J."/>
            <person name="Riley R."/>
            <person name="LaButti K."/>
            <person name="Andreopoulos B."/>
            <person name="Lipzen A."/>
            <person name="Chen C."/>
            <person name="Yan M."/>
            <person name="Daum C."/>
            <person name="Ng V."/>
            <person name="Clum A."/>
            <person name="Steindorff A."/>
            <person name="Ohm R.A."/>
            <person name="Martin F."/>
            <person name="Silar P."/>
            <person name="Natvig D.O."/>
            <person name="Lalanne C."/>
            <person name="Gautier V."/>
            <person name="Ament-Velasquez S.L."/>
            <person name="Kruys A."/>
            <person name="Hutchinson M.I."/>
            <person name="Powell A.J."/>
            <person name="Barry K."/>
            <person name="Miller A.N."/>
            <person name="Grigoriev I.V."/>
            <person name="Debuchy R."/>
            <person name="Gladieux P."/>
            <person name="Hiltunen Thoren M."/>
            <person name="Johannesson H."/>
        </authorList>
    </citation>
    <scope>NUCLEOTIDE SEQUENCE</scope>
    <source>
        <strain evidence="3">CBS 731.68</strain>
    </source>
</reference>
<feature type="domain" description="Heterokaryon incompatibility" evidence="2">
    <location>
        <begin position="102"/>
        <end position="258"/>
    </location>
</feature>
<evidence type="ECO:0000256" key="1">
    <source>
        <dbReference type="SAM" id="MobiDB-lite"/>
    </source>
</evidence>
<dbReference type="RefSeq" id="XP_062642126.1">
    <property type="nucleotide sequence ID" value="XM_062791561.1"/>
</dbReference>
<dbReference type="Pfam" id="PF06985">
    <property type="entry name" value="HET"/>
    <property type="match status" value="1"/>
</dbReference>
<comment type="caution">
    <text evidence="3">The sequence shown here is derived from an EMBL/GenBank/DDBJ whole genome shotgun (WGS) entry which is preliminary data.</text>
</comment>
<proteinExistence type="predicted"/>
<dbReference type="PANTHER" id="PTHR33112">
    <property type="entry name" value="DOMAIN PROTEIN, PUTATIVE-RELATED"/>
    <property type="match status" value="1"/>
</dbReference>
<dbReference type="AlphaFoldDB" id="A0AAN6TPQ6"/>
<sequence>MNIMSHSAHVTSTVNPDLSDKVPTFAVAESPWVFLRKHFTAGLKTYNRSDWTEITVAPLPAPAIDVTQNEEPPELPTRVIAGCADPVRHPVLVESQSRKDRYIALSHCWGSTASSITKAERGDSMQRRLQEVPFNELSTNFRHAVEVTHALGYQYLWINSLHIVQDDWAVESAKMAEVYTPASLTVAAANSAWADEGFLQPRQRRRTVMFPFQGGPGVISSYFTVAEPSPEDAKELRDSFHIEVDGGPLAARGWTPQERLLARRIAFFGKDQLHRDTRLLNDWYRVLGEFTRRGLTNKEDKLPALLGIAKVISQGFGPGFDTTYHAGLWARDLPRALPWKTVAPDAGTGAALPGPSWSWISRDAAIYLASEESTAVTDILGAAWDIVLAGSDAHGRVKQGTLTLTGSLKQVSSIQRIEREPRVVGPFSCPLSDALLFDGQGQQIASAVLDEPADASVYAQPLYAVPVRHAMAKTKPALSILSIEALLLQDKDDGTSRRVGVASMGGSNAKTAKASAMETFASPTSRARPTTPSMT</sequence>
<accession>A0AAN6TPQ6</accession>
<feature type="region of interest" description="Disordered" evidence="1">
    <location>
        <begin position="512"/>
        <end position="535"/>
    </location>
</feature>
<dbReference type="InterPro" id="IPR010730">
    <property type="entry name" value="HET"/>
</dbReference>
<protein>
    <recommendedName>
        <fullName evidence="2">Heterokaryon incompatibility domain-containing protein</fullName>
    </recommendedName>
</protein>
<evidence type="ECO:0000313" key="3">
    <source>
        <dbReference type="EMBL" id="KAK4118353.1"/>
    </source>
</evidence>
<reference evidence="3" key="2">
    <citation type="submission" date="2023-05" db="EMBL/GenBank/DDBJ databases">
        <authorList>
            <consortium name="Lawrence Berkeley National Laboratory"/>
            <person name="Steindorff A."/>
            <person name="Hensen N."/>
            <person name="Bonometti L."/>
            <person name="Westerberg I."/>
            <person name="Brannstrom I.O."/>
            <person name="Guillou S."/>
            <person name="Cros-Aarteil S."/>
            <person name="Calhoun S."/>
            <person name="Haridas S."/>
            <person name="Kuo A."/>
            <person name="Mondo S."/>
            <person name="Pangilinan J."/>
            <person name="Riley R."/>
            <person name="Labutti K."/>
            <person name="Andreopoulos B."/>
            <person name="Lipzen A."/>
            <person name="Chen C."/>
            <person name="Yanf M."/>
            <person name="Daum C."/>
            <person name="Ng V."/>
            <person name="Clum A."/>
            <person name="Ohm R."/>
            <person name="Martin F."/>
            <person name="Silar P."/>
            <person name="Natvig D."/>
            <person name="Lalanne C."/>
            <person name="Gautier V."/>
            <person name="Ament-Velasquez S.L."/>
            <person name="Kruys A."/>
            <person name="Hutchinson M.I."/>
            <person name="Powell A.J."/>
            <person name="Barry K."/>
            <person name="Miller A.N."/>
            <person name="Grigoriev I.V."/>
            <person name="Debuchy R."/>
            <person name="Gladieux P."/>
            <person name="Thoren M.H."/>
            <person name="Johannesson H."/>
        </authorList>
    </citation>
    <scope>NUCLEOTIDE SEQUENCE</scope>
    <source>
        <strain evidence="3">CBS 731.68</strain>
    </source>
</reference>
<dbReference type="GeneID" id="87828330"/>
<keyword evidence="4" id="KW-1185">Reference proteome</keyword>
<name>A0AAN6TPQ6_9PEZI</name>
<gene>
    <name evidence="3" type="ORF">N657DRAFT_638101</name>
</gene>